<dbReference type="InterPro" id="IPR045851">
    <property type="entry name" value="AMP-bd_C_sf"/>
</dbReference>
<dbReference type="Proteomes" id="UP001500416">
    <property type="component" value="Unassembled WGS sequence"/>
</dbReference>
<evidence type="ECO:0000313" key="2">
    <source>
        <dbReference type="EMBL" id="GAA0256396.1"/>
    </source>
</evidence>
<gene>
    <name evidence="2" type="ORF">GCM10010492_66640</name>
</gene>
<dbReference type="PANTHER" id="PTHR22754:SF32">
    <property type="entry name" value="DISCO-INTERACTING PROTEIN 2"/>
    <property type="match status" value="1"/>
</dbReference>
<comment type="caution">
    <text evidence="2">The sequence shown here is derived from an EMBL/GenBank/DDBJ whole genome shotgun (WGS) entry which is preliminary data.</text>
</comment>
<evidence type="ECO:0008006" key="4">
    <source>
        <dbReference type="Google" id="ProtNLM"/>
    </source>
</evidence>
<protein>
    <recommendedName>
        <fullName evidence="4">AMP-binding enzyme C-terminal domain-containing protein</fullName>
    </recommendedName>
</protein>
<accession>A0ABN0UNG0</accession>
<keyword evidence="3" id="KW-1185">Reference proteome</keyword>
<dbReference type="Gene3D" id="3.30.300.30">
    <property type="match status" value="1"/>
</dbReference>
<evidence type="ECO:0000313" key="3">
    <source>
        <dbReference type="Proteomes" id="UP001500416"/>
    </source>
</evidence>
<comment type="similarity">
    <text evidence="1">Belongs to the ATP-dependent AMP-binding enzyme family.</text>
</comment>
<reference evidence="2 3" key="1">
    <citation type="journal article" date="2019" name="Int. J. Syst. Evol. Microbiol.">
        <title>The Global Catalogue of Microorganisms (GCM) 10K type strain sequencing project: providing services to taxonomists for standard genome sequencing and annotation.</title>
        <authorList>
            <consortium name="The Broad Institute Genomics Platform"/>
            <consortium name="The Broad Institute Genome Sequencing Center for Infectious Disease"/>
            <person name="Wu L."/>
            <person name="Ma J."/>
        </authorList>
    </citation>
    <scope>NUCLEOTIDE SEQUENCE [LARGE SCALE GENOMIC DNA]</scope>
    <source>
        <strain evidence="2 3">JCM 3380</strain>
    </source>
</reference>
<dbReference type="SUPFAM" id="SSF56801">
    <property type="entry name" value="Acetyl-CoA synthetase-like"/>
    <property type="match status" value="1"/>
</dbReference>
<organism evidence="2 3">
    <name type="scientific">Saccharothrix mutabilis subsp. mutabilis</name>
    <dbReference type="NCBI Taxonomy" id="66855"/>
    <lineage>
        <taxon>Bacteria</taxon>
        <taxon>Bacillati</taxon>
        <taxon>Actinomycetota</taxon>
        <taxon>Actinomycetes</taxon>
        <taxon>Pseudonocardiales</taxon>
        <taxon>Pseudonocardiaceae</taxon>
        <taxon>Saccharothrix</taxon>
    </lineage>
</organism>
<evidence type="ECO:0000256" key="1">
    <source>
        <dbReference type="ARBA" id="ARBA00006432"/>
    </source>
</evidence>
<name>A0ABN0UNG0_9PSEU</name>
<dbReference type="RefSeq" id="WP_343938481.1">
    <property type="nucleotide sequence ID" value="NZ_BAAABU010000024.1"/>
</dbReference>
<dbReference type="PANTHER" id="PTHR22754">
    <property type="entry name" value="DISCO-INTERACTING PROTEIN 2 DIP2 -RELATED"/>
    <property type="match status" value="1"/>
</dbReference>
<dbReference type="EMBL" id="BAAABU010000024">
    <property type="protein sequence ID" value="GAA0256396.1"/>
    <property type="molecule type" value="Genomic_DNA"/>
</dbReference>
<proteinExistence type="inferred from homology"/>
<sequence>MSAREAHPDAGRSAAFGVLDGEGGEHVVLVQEMRRTAQADPGGFAEAVLDAVTKQFGVPVSMVVVRPNTIRHTTSGKVRRGHMRELFLHNGLEPLHSALSPAVAATVATSEGTRV</sequence>